<evidence type="ECO:0000313" key="2">
    <source>
        <dbReference type="EMBL" id="KXI29234.1"/>
    </source>
</evidence>
<evidence type="ECO:0000256" key="1">
    <source>
        <dbReference type="SAM" id="SignalP"/>
    </source>
</evidence>
<dbReference type="RefSeq" id="WP_068376403.1">
    <property type="nucleotide sequence ID" value="NZ_LSNE01000005.1"/>
</dbReference>
<keyword evidence="1" id="KW-0732">Signal</keyword>
<feature type="chain" id="PRO_5007469337" description="DUF3313 domain-containing protein" evidence="1">
    <location>
        <begin position="23"/>
        <end position="243"/>
    </location>
</feature>
<dbReference type="Proteomes" id="UP000070299">
    <property type="component" value="Unassembled WGS sequence"/>
</dbReference>
<comment type="caution">
    <text evidence="2">The sequence shown here is derived from an EMBL/GenBank/DDBJ whole genome shotgun (WGS) entry which is preliminary data.</text>
</comment>
<protein>
    <recommendedName>
        <fullName evidence="4">DUF3313 domain-containing protein</fullName>
    </recommendedName>
</protein>
<gene>
    <name evidence="2" type="ORF">AX660_13895</name>
</gene>
<evidence type="ECO:0008006" key="4">
    <source>
        <dbReference type="Google" id="ProtNLM"/>
    </source>
</evidence>
<feature type="signal peptide" evidence="1">
    <location>
        <begin position="1"/>
        <end position="22"/>
    </location>
</feature>
<organism evidence="2 3">
    <name type="scientific">Paraglaciecola hydrolytica</name>
    <dbReference type="NCBI Taxonomy" id="1799789"/>
    <lineage>
        <taxon>Bacteria</taxon>
        <taxon>Pseudomonadati</taxon>
        <taxon>Pseudomonadota</taxon>
        <taxon>Gammaproteobacteria</taxon>
        <taxon>Alteromonadales</taxon>
        <taxon>Alteromonadaceae</taxon>
        <taxon>Paraglaciecola</taxon>
    </lineage>
</organism>
<dbReference type="EMBL" id="LSNE01000005">
    <property type="protein sequence ID" value="KXI29234.1"/>
    <property type="molecule type" value="Genomic_DNA"/>
</dbReference>
<dbReference type="OrthoDB" id="6385023at2"/>
<dbReference type="AlphaFoldDB" id="A0A136A1Z2"/>
<evidence type="ECO:0000313" key="3">
    <source>
        <dbReference type="Proteomes" id="UP000070299"/>
    </source>
</evidence>
<keyword evidence="3" id="KW-1185">Reference proteome</keyword>
<proteinExistence type="predicted"/>
<dbReference type="PROSITE" id="PS51257">
    <property type="entry name" value="PROKAR_LIPOPROTEIN"/>
    <property type="match status" value="1"/>
</dbReference>
<sequence length="243" mass="27400">MNKFLCVLVIPFLTACSSSKQATVAEFSAVPQSAMQQLNNSHFDRFVVSHPEVFSRYNKVIFFPMQFDRLTVDSNADKDLRNSWYDSSWDEMDSICQYFDDFAQKIFNERAGFSTTLQGGKDVLAVEFRLKNFMPYNKRYKDNNLGTVGVSSDEKGIGTVTFQAVIADSQSGELLAVIEDGMEVNTGNIAINGNLNLQVDSNNKTSQNQAWRKVFKRWVEYLHDDLSSLQSSSLAQMQAQGSD</sequence>
<reference evidence="3" key="1">
    <citation type="submission" date="2016-02" db="EMBL/GenBank/DDBJ databases">
        <authorList>
            <person name="Schultz-Johansen M."/>
            <person name="Glaring M.A."/>
            <person name="Bech P.K."/>
            <person name="Stougaard P."/>
        </authorList>
    </citation>
    <scope>NUCLEOTIDE SEQUENCE [LARGE SCALE GENOMIC DNA]</scope>
    <source>
        <strain evidence="3">S66</strain>
    </source>
</reference>
<accession>A0A136A1Z2</accession>
<dbReference type="STRING" id="1799789.AX660_13895"/>
<name>A0A136A1Z2_9ALTE</name>